<evidence type="ECO:0000313" key="2">
    <source>
        <dbReference type="Proteomes" id="UP000812287"/>
    </source>
</evidence>
<dbReference type="OrthoDB" id="5410040at2759"/>
<evidence type="ECO:0000313" key="1">
    <source>
        <dbReference type="EMBL" id="KAG7445839.1"/>
    </source>
</evidence>
<organism evidence="1 2">
    <name type="scientific">Guyanagaster necrorhizus</name>
    <dbReference type="NCBI Taxonomy" id="856835"/>
    <lineage>
        <taxon>Eukaryota</taxon>
        <taxon>Fungi</taxon>
        <taxon>Dikarya</taxon>
        <taxon>Basidiomycota</taxon>
        <taxon>Agaricomycotina</taxon>
        <taxon>Agaricomycetes</taxon>
        <taxon>Agaricomycetidae</taxon>
        <taxon>Agaricales</taxon>
        <taxon>Marasmiineae</taxon>
        <taxon>Physalacriaceae</taxon>
        <taxon>Guyanagaster</taxon>
    </lineage>
</organism>
<protein>
    <submittedName>
        <fullName evidence="1">Uncharacterized protein</fullName>
    </submittedName>
</protein>
<gene>
    <name evidence="1" type="ORF">BT62DRAFT_137025</name>
</gene>
<dbReference type="Proteomes" id="UP000812287">
    <property type="component" value="Unassembled WGS sequence"/>
</dbReference>
<dbReference type="AlphaFoldDB" id="A0A9P7VS04"/>
<dbReference type="GO" id="GO:0005739">
    <property type="term" value="C:mitochondrion"/>
    <property type="evidence" value="ECO:0007669"/>
    <property type="project" value="GOC"/>
</dbReference>
<dbReference type="RefSeq" id="XP_043039339.1">
    <property type="nucleotide sequence ID" value="XM_043179817.1"/>
</dbReference>
<accession>A0A9P7VS04</accession>
<dbReference type="GO" id="GO:0033617">
    <property type="term" value="P:mitochondrial respiratory chain complex IV assembly"/>
    <property type="evidence" value="ECO:0007669"/>
    <property type="project" value="InterPro"/>
</dbReference>
<dbReference type="InterPro" id="IPR031459">
    <property type="entry name" value="Coa2"/>
</dbReference>
<proteinExistence type="predicted"/>
<reference evidence="1" key="1">
    <citation type="submission" date="2020-11" db="EMBL/GenBank/DDBJ databases">
        <title>Adaptations for nitrogen fixation in a non-lichenized fungal sporocarp promotes dispersal by wood-feeding termites.</title>
        <authorList>
            <consortium name="DOE Joint Genome Institute"/>
            <person name="Koch R.A."/>
            <person name="Yoon G."/>
            <person name="Arayal U."/>
            <person name="Lail K."/>
            <person name="Amirebrahimi M."/>
            <person name="Labutti K."/>
            <person name="Lipzen A."/>
            <person name="Riley R."/>
            <person name="Barry K."/>
            <person name="Henrissat B."/>
            <person name="Grigoriev I.V."/>
            <person name="Herr J.R."/>
            <person name="Aime M.C."/>
        </authorList>
    </citation>
    <scope>NUCLEOTIDE SEQUENCE</scope>
    <source>
        <strain evidence="1">MCA 3950</strain>
    </source>
</reference>
<name>A0A9P7VS04_9AGAR</name>
<sequence length="83" mass="9174">MPALYRALRFTQRRTFLSSIFGVTAAAAVLTVSASNLLPCPARPDKSRFADSGVDTVQLTGKVVIAKRPRRWIEEKDPTCQSH</sequence>
<dbReference type="EMBL" id="MU250535">
    <property type="protein sequence ID" value="KAG7445839.1"/>
    <property type="molecule type" value="Genomic_DNA"/>
</dbReference>
<dbReference type="Pfam" id="PF17051">
    <property type="entry name" value="COA2"/>
    <property type="match status" value="1"/>
</dbReference>
<dbReference type="GeneID" id="66102112"/>
<comment type="caution">
    <text evidence="1">The sequence shown here is derived from an EMBL/GenBank/DDBJ whole genome shotgun (WGS) entry which is preliminary data.</text>
</comment>
<keyword evidence="2" id="KW-1185">Reference proteome</keyword>